<dbReference type="EMBL" id="DVJO01000176">
    <property type="protein sequence ID" value="HIS83552.1"/>
    <property type="molecule type" value="Genomic_DNA"/>
</dbReference>
<evidence type="ECO:0000313" key="4">
    <source>
        <dbReference type="Proteomes" id="UP000824139"/>
    </source>
</evidence>
<dbReference type="Proteomes" id="UP000824139">
    <property type="component" value="Unassembled WGS sequence"/>
</dbReference>
<gene>
    <name evidence="3" type="ORF">IAD41_08125</name>
</gene>
<accession>A0A9D1FWQ6</accession>
<sequence>MKSILIKFLTVLCCLLCVNRAFAGDIKFVQITDSHYEVGNDYSKEVLEEAVKQVNKLKGVSFVVFTGDNINRPREENLVEFVRIVNKLNVPYYLAFGNHDVYKNGGMSKVNYIKIVKDNNVFYKPSSPNYVVKKNGFVFIVLDGAKEVIPGSVGYYRQSTLEWLDKQLSKYKKYPVVILQHYPIVEPKERKSRRVYQPEKYFKVLEKHNNVIAIVSGHYHLNGEQMKDGIYHISTPSLIVEPNYYKIIDIVTTPGFYPMIYTELKSVGVK</sequence>
<dbReference type="InterPro" id="IPR004843">
    <property type="entry name" value="Calcineurin-like_PHP"/>
</dbReference>
<organism evidence="3 4">
    <name type="scientific">Candidatus Scatenecus faecavium</name>
    <dbReference type="NCBI Taxonomy" id="2840915"/>
    <lineage>
        <taxon>Bacteria</taxon>
        <taxon>Candidatus Scatenecus</taxon>
    </lineage>
</organism>
<feature type="signal peptide" evidence="1">
    <location>
        <begin position="1"/>
        <end position="23"/>
    </location>
</feature>
<dbReference type="PANTHER" id="PTHR43143:SF1">
    <property type="entry name" value="SERINE_THREONINE-PROTEIN PHOSPHATASE CPPED1"/>
    <property type="match status" value="1"/>
</dbReference>
<dbReference type="SUPFAM" id="SSF56300">
    <property type="entry name" value="Metallo-dependent phosphatases"/>
    <property type="match status" value="1"/>
</dbReference>
<dbReference type="PANTHER" id="PTHR43143">
    <property type="entry name" value="METALLOPHOSPHOESTERASE, CALCINEURIN SUPERFAMILY"/>
    <property type="match status" value="1"/>
</dbReference>
<protein>
    <submittedName>
        <fullName evidence="3">Metallophosphoesterase</fullName>
    </submittedName>
</protein>
<dbReference type="InterPro" id="IPR029052">
    <property type="entry name" value="Metallo-depent_PP-like"/>
</dbReference>
<feature type="chain" id="PRO_5039615439" evidence="1">
    <location>
        <begin position="24"/>
        <end position="270"/>
    </location>
</feature>
<keyword evidence="1" id="KW-0732">Signal</keyword>
<dbReference type="InterPro" id="IPR051918">
    <property type="entry name" value="STPP_CPPED1"/>
</dbReference>
<comment type="caution">
    <text evidence="3">The sequence shown here is derived from an EMBL/GenBank/DDBJ whole genome shotgun (WGS) entry which is preliminary data.</text>
</comment>
<proteinExistence type="predicted"/>
<dbReference type="GO" id="GO:0016787">
    <property type="term" value="F:hydrolase activity"/>
    <property type="evidence" value="ECO:0007669"/>
    <property type="project" value="InterPro"/>
</dbReference>
<dbReference type="Pfam" id="PF00149">
    <property type="entry name" value="Metallophos"/>
    <property type="match status" value="1"/>
</dbReference>
<reference evidence="3" key="2">
    <citation type="journal article" date="2021" name="PeerJ">
        <title>Extensive microbial diversity within the chicken gut microbiome revealed by metagenomics and culture.</title>
        <authorList>
            <person name="Gilroy R."/>
            <person name="Ravi A."/>
            <person name="Getino M."/>
            <person name="Pursley I."/>
            <person name="Horton D.L."/>
            <person name="Alikhan N.F."/>
            <person name="Baker D."/>
            <person name="Gharbi K."/>
            <person name="Hall N."/>
            <person name="Watson M."/>
            <person name="Adriaenssens E.M."/>
            <person name="Foster-Nyarko E."/>
            <person name="Jarju S."/>
            <person name="Secka A."/>
            <person name="Antonio M."/>
            <person name="Oren A."/>
            <person name="Chaudhuri R.R."/>
            <person name="La Ragione R."/>
            <person name="Hildebrand F."/>
            <person name="Pallen M.J."/>
        </authorList>
    </citation>
    <scope>NUCLEOTIDE SEQUENCE</scope>
    <source>
        <strain evidence="3">CHK152-2994</strain>
    </source>
</reference>
<feature type="domain" description="Calcineurin-like phosphoesterase" evidence="2">
    <location>
        <begin position="26"/>
        <end position="220"/>
    </location>
</feature>
<evidence type="ECO:0000313" key="3">
    <source>
        <dbReference type="EMBL" id="HIS83552.1"/>
    </source>
</evidence>
<evidence type="ECO:0000259" key="2">
    <source>
        <dbReference type="Pfam" id="PF00149"/>
    </source>
</evidence>
<reference evidence="3" key="1">
    <citation type="submission" date="2020-10" db="EMBL/GenBank/DDBJ databases">
        <authorList>
            <person name="Gilroy R."/>
        </authorList>
    </citation>
    <scope>NUCLEOTIDE SEQUENCE</scope>
    <source>
        <strain evidence="3">CHK152-2994</strain>
    </source>
</reference>
<name>A0A9D1FWQ6_9BACT</name>
<dbReference type="Gene3D" id="3.60.21.10">
    <property type="match status" value="1"/>
</dbReference>
<evidence type="ECO:0000256" key="1">
    <source>
        <dbReference type="SAM" id="SignalP"/>
    </source>
</evidence>
<dbReference type="AlphaFoldDB" id="A0A9D1FWQ6"/>